<evidence type="ECO:0000313" key="2">
    <source>
        <dbReference type="Proteomes" id="UP000663841"/>
    </source>
</evidence>
<dbReference type="SUPFAM" id="SSF53448">
    <property type="entry name" value="Nucleotide-diphospho-sugar transferases"/>
    <property type="match status" value="1"/>
</dbReference>
<dbReference type="AlphaFoldDB" id="A0A8H3AUY3"/>
<dbReference type="Gene3D" id="3.90.550.10">
    <property type="entry name" value="Spore Coat Polysaccharide Biosynthesis Protein SpsA, Chain A"/>
    <property type="match status" value="1"/>
</dbReference>
<dbReference type="PANTHER" id="PTHR33604:SF3">
    <property type="entry name" value="OSJNBA0004B13.7 PROTEIN"/>
    <property type="match status" value="1"/>
</dbReference>
<reference evidence="1" key="1">
    <citation type="submission" date="2021-01" db="EMBL/GenBank/DDBJ databases">
        <authorList>
            <person name="Kaushik A."/>
        </authorList>
    </citation>
    <scope>NUCLEOTIDE SEQUENCE</scope>
    <source>
        <strain evidence="1">AG3-T5</strain>
    </source>
</reference>
<gene>
    <name evidence="1" type="ORF">RDB_LOCUS95596</name>
</gene>
<sequence>MGRKGSTGQQYLNYGCHLHYTIGPDTENGYEKDILALADSWCNPGSAKDKVLIVGGDGNRSWYNPVHKSRVCATAAIYLHDRDLESSEWLSMLTAEEWRAWDKPAIELAVITHDRPWSLRRLLDSVKQAHYFGDTVNVVINLEQTSDQETRQIAEEFTMEPTGGHVFVRHRIVYAGLMTAVVESWYPHGNHSYGVMLEDDVELSPLFYAWIKFCILRYRYGTPLRDASQLYGISLYQPKVAELHMQGRRPFSARDIFAMANIKHPHTPYLSQVPCSWGAVYFPEHWREFRQYLSLRLSEHVIPTTDIVVPNLRSNRWSRSWKKFFNEMVYLQGYVSLYPNYDYFVSLSTNHLEVGEHVPANIDQEKQRQYFLPLMQEPEVANRHPGKERGVKLLDLPLSNLPKWANLPVLDLWGNISSLGKLRNVGLERRMNMSVCQPDEMEASALEYLCPPKEATHLEAAHKALDAFATGDDDLDLMQG</sequence>
<accession>A0A8H3AUY3</accession>
<comment type="caution">
    <text evidence="1">The sequence shown here is derived from an EMBL/GenBank/DDBJ whole genome shotgun (WGS) entry which is preliminary data.</text>
</comment>
<dbReference type="EMBL" id="CAJMWW010000093">
    <property type="protein sequence ID" value="CAE6441131.1"/>
    <property type="molecule type" value="Genomic_DNA"/>
</dbReference>
<dbReference type="InterPro" id="IPR029044">
    <property type="entry name" value="Nucleotide-diphossugar_trans"/>
</dbReference>
<name>A0A8H3AUY3_9AGAM</name>
<organism evidence="1 2">
    <name type="scientific">Rhizoctonia solani</name>
    <dbReference type="NCBI Taxonomy" id="456999"/>
    <lineage>
        <taxon>Eukaryota</taxon>
        <taxon>Fungi</taxon>
        <taxon>Dikarya</taxon>
        <taxon>Basidiomycota</taxon>
        <taxon>Agaricomycotina</taxon>
        <taxon>Agaricomycetes</taxon>
        <taxon>Cantharellales</taxon>
        <taxon>Ceratobasidiaceae</taxon>
        <taxon>Rhizoctonia</taxon>
    </lineage>
</organism>
<dbReference type="PANTHER" id="PTHR33604">
    <property type="entry name" value="OSJNBA0004B13.7 PROTEIN"/>
    <property type="match status" value="1"/>
</dbReference>
<proteinExistence type="predicted"/>
<protein>
    <submittedName>
        <fullName evidence="1">Uncharacterized protein</fullName>
    </submittedName>
</protein>
<evidence type="ECO:0000313" key="1">
    <source>
        <dbReference type="EMBL" id="CAE6441131.1"/>
    </source>
</evidence>
<dbReference type="Proteomes" id="UP000663841">
    <property type="component" value="Unassembled WGS sequence"/>
</dbReference>